<dbReference type="EMBL" id="JBHFAB010000035">
    <property type="protein sequence ID" value="MFC1421220.1"/>
    <property type="molecule type" value="Genomic_DNA"/>
</dbReference>
<feature type="transmembrane region" description="Helical" evidence="2">
    <location>
        <begin position="7"/>
        <end position="27"/>
    </location>
</feature>
<comment type="caution">
    <text evidence="3">The sequence shown here is derived from an EMBL/GenBank/DDBJ whole genome shotgun (WGS) entry which is preliminary data.</text>
</comment>
<keyword evidence="2" id="KW-1133">Transmembrane helix</keyword>
<keyword evidence="4" id="KW-1185">Reference proteome</keyword>
<name>A0ABV6W5E4_9ACTN</name>
<dbReference type="InterPro" id="IPR021449">
    <property type="entry name" value="DUF3099"/>
</dbReference>
<evidence type="ECO:0000256" key="1">
    <source>
        <dbReference type="SAM" id="MobiDB-lite"/>
    </source>
</evidence>
<feature type="region of interest" description="Disordered" evidence="1">
    <location>
        <begin position="58"/>
        <end position="100"/>
    </location>
</feature>
<feature type="transmembrane region" description="Helical" evidence="2">
    <location>
        <begin position="33"/>
        <end position="54"/>
    </location>
</feature>
<keyword evidence="2" id="KW-0472">Membrane</keyword>
<gene>
    <name evidence="3" type="ORF">ACEZDE_31935</name>
</gene>
<protein>
    <submittedName>
        <fullName evidence="3">DUF3099 domain-containing protein</fullName>
    </submittedName>
</protein>
<evidence type="ECO:0000313" key="4">
    <source>
        <dbReference type="Proteomes" id="UP001592531"/>
    </source>
</evidence>
<reference evidence="3 4" key="1">
    <citation type="submission" date="2024-09" db="EMBL/GenBank/DDBJ databases">
        <authorList>
            <person name="Lee S.D."/>
        </authorList>
    </citation>
    <scope>NUCLEOTIDE SEQUENCE [LARGE SCALE GENOMIC DNA]</scope>
    <source>
        <strain evidence="3 4">N8-3</strain>
    </source>
</reference>
<keyword evidence="2" id="KW-0812">Transmembrane</keyword>
<dbReference type="Proteomes" id="UP001592531">
    <property type="component" value="Unassembled WGS sequence"/>
</dbReference>
<evidence type="ECO:0000313" key="3">
    <source>
        <dbReference type="EMBL" id="MFC1421220.1"/>
    </source>
</evidence>
<sequence>MQAHRRHVRYFVMMSVCVGLFVLAWGVVRFYSIGAAVGMCVVAMVIPPCAAIFANSRDRDDDWWEDPRWDDPDWDRPGHDRNRPDHEDHHEDRDQREDRP</sequence>
<accession>A0ABV6W5E4</accession>
<proteinExistence type="predicted"/>
<organism evidence="3 4">
    <name type="scientific">Streptacidiphilus cavernicola</name>
    <dbReference type="NCBI Taxonomy" id="3342716"/>
    <lineage>
        <taxon>Bacteria</taxon>
        <taxon>Bacillati</taxon>
        <taxon>Actinomycetota</taxon>
        <taxon>Actinomycetes</taxon>
        <taxon>Kitasatosporales</taxon>
        <taxon>Streptomycetaceae</taxon>
        <taxon>Streptacidiphilus</taxon>
    </lineage>
</organism>
<dbReference type="Pfam" id="PF11298">
    <property type="entry name" value="DUF3099"/>
    <property type="match status" value="1"/>
</dbReference>
<dbReference type="RefSeq" id="WP_380544008.1">
    <property type="nucleotide sequence ID" value="NZ_JBHFAB010000035.1"/>
</dbReference>
<evidence type="ECO:0000256" key="2">
    <source>
        <dbReference type="SAM" id="Phobius"/>
    </source>
</evidence>